<dbReference type="Proteomes" id="UP000622860">
    <property type="component" value="Unassembled WGS sequence"/>
</dbReference>
<dbReference type="EMBL" id="BMFR01000016">
    <property type="protein sequence ID" value="GGG83389.1"/>
    <property type="molecule type" value="Genomic_DNA"/>
</dbReference>
<protein>
    <submittedName>
        <fullName evidence="2">N-acetyltransferase</fullName>
    </submittedName>
</protein>
<evidence type="ECO:0000259" key="1">
    <source>
        <dbReference type="PROSITE" id="PS51186"/>
    </source>
</evidence>
<evidence type="ECO:0000313" key="2">
    <source>
        <dbReference type="EMBL" id="GGG83389.1"/>
    </source>
</evidence>
<reference evidence="2" key="1">
    <citation type="journal article" date="2014" name="Int. J. Syst. Evol. Microbiol.">
        <title>Complete genome sequence of Corynebacterium casei LMG S-19264T (=DSM 44701T), isolated from a smear-ripened cheese.</title>
        <authorList>
            <consortium name="US DOE Joint Genome Institute (JGI-PGF)"/>
            <person name="Walter F."/>
            <person name="Albersmeier A."/>
            <person name="Kalinowski J."/>
            <person name="Ruckert C."/>
        </authorList>
    </citation>
    <scope>NUCLEOTIDE SEQUENCE</scope>
    <source>
        <strain evidence="2">CGMCC 1.12754</strain>
    </source>
</reference>
<proteinExistence type="predicted"/>
<dbReference type="RefSeq" id="WP_308419006.1">
    <property type="nucleotide sequence ID" value="NZ_BMFR01000016.1"/>
</dbReference>
<dbReference type="AlphaFoldDB" id="A0A917HMM0"/>
<keyword evidence="3" id="KW-1185">Reference proteome</keyword>
<dbReference type="Pfam" id="PF00583">
    <property type="entry name" value="Acetyltransf_1"/>
    <property type="match status" value="1"/>
</dbReference>
<dbReference type="PROSITE" id="PS51186">
    <property type="entry name" value="GNAT"/>
    <property type="match status" value="1"/>
</dbReference>
<evidence type="ECO:0000313" key="3">
    <source>
        <dbReference type="Proteomes" id="UP000622860"/>
    </source>
</evidence>
<name>A0A917HMM0_9BACI</name>
<dbReference type="InterPro" id="IPR000182">
    <property type="entry name" value="GNAT_dom"/>
</dbReference>
<comment type="caution">
    <text evidence="2">The sequence shown here is derived from an EMBL/GenBank/DDBJ whole genome shotgun (WGS) entry which is preliminary data.</text>
</comment>
<sequence length="171" mass="19906">MKTVTCVRYERKIKVDLFLKNMTEERALEILNWRYVKPYDFYNNEADDESLEEFLDNQYYAVVNQENELIGFFCIGESAQVPIGNRFGAYLEDMVDVGFGMQPGLTGKGYGFEFCSFIFQKVQVNYMEKGLRLTVATFNERALHLYEKLGFVKSMTFDTDSAEFVTMVKVN</sequence>
<organism evidence="2 3">
    <name type="scientific">Virgibacillus oceani</name>
    <dbReference type="NCBI Taxonomy" id="1479511"/>
    <lineage>
        <taxon>Bacteria</taxon>
        <taxon>Bacillati</taxon>
        <taxon>Bacillota</taxon>
        <taxon>Bacilli</taxon>
        <taxon>Bacillales</taxon>
        <taxon>Bacillaceae</taxon>
        <taxon>Virgibacillus</taxon>
    </lineage>
</organism>
<accession>A0A917HMM0</accession>
<feature type="domain" description="N-acetyltransferase" evidence="1">
    <location>
        <begin position="17"/>
        <end position="171"/>
    </location>
</feature>
<gene>
    <name evidence="2" type="ORF">GCM10011398_31270</name>
</gene>
<dbReference type="InterPro" id="IPR016181">
    <property type="entry name" value="Acyl_CoA_acyltransferase"/>
</dbReference>
<reference evidence="2" key="2">
    <citation type="submission" date="2020-09" db="EMBL/GenBank/DDBJ databases">
        <authorList>
            <person name="Sun Q."/>
            <person name="Zhou Y."/>
        </authorList>
    </citation>
    <scope>NUCLEOTIDE SEQUENCE</scope>
    <source>
        <strain evidence="2">CGMCC 1.12754</strain>
    </source>
</reference>
<dbReference type="Gene3D" id="3.40.630.30">
    <property type="match status" value="1"/>
</dbReference>
<dbReference type="GO" id="GO:0016747">
    <property type="term" value="F:acyltransferase activity, transferring groups other than amino-acyl groups"/>
    <property type="evidence" value="ECO:0007669"/>
    <property type="project" value="InterPro"/>
</dbReference>
<dbReference type="SUPFAM" id="SSF55729">
    <property type="entry name" value="Acyl-CoA N-acyltransferases (Nat)"/>
    <property type="match status" value="1"/>
</dbReference>